<gene>
    <name evidence="2" type="ORF">IAA63_11770</name>
</gene>
<feature type="transmembrane region" description="Helical" evidence="1">
    <location>
        <begin position="161"/>
        <end position="181"/>
    </location>
</feature>
<protein>
    <recommendedName>
        <fullName evidence="4">Stage II sporulation protein M</fullName>
    </recommendedName>
</protein>
<keyword evidence="1" id="KW-0472">Membrane</keyword>
<feature type="transmembrane region" description="Helical" evidence="1">
    <location>
        <begin position="118"/>
        <end position="141"/>
    </location>
</feature>
<keyword evidence="1" id="KW-1133">Transmembrane helix</keyword>
<evidence type="ECO:0000313" key="3">
    <source>
        <dbReference type="Proteomes" id="UP000886723"/>
    </source>
</evidence>
<dbReference type="AlphaFoldDB" id="A0A9D1NVU9"/>
<sequence>MKNIWNSRTQASLVTLLALYAAGLAAGILFANLTFPFRDGSADVLAAYLADRLKDGIVPSREYFLYLLERRSAGFLCFMLAGMTAAARPAIWLGAAGAGFLTGAAQSMALLQSGIRGMLLLSAAGFPQYLFYGPSMVSLWLLADQKGGKIWKARAGLWKTYLWGSFLCYLGLLAGIFLEAYGNPYFLKWFFGWF</sequence>
<evidence type="ECO:0000313" key="2">
    <source>
        <dbReference type="EMBL" id="HIV13800.1"/>
    </source>
</evidence>
<proteinExistence type="predicted"/>
<comment type="caution">
    <text evidence="2">The sequence shown here is derived from an EMBL/GenBank/DDBJ whole genome shotgun (WGS) entry which is preliminary data.</text>
</comment>
<evidence type="ECO:0000256" key="1">
    <source>
        <dbReference type="SAM" id="Phobius"/>
    </source>
</evidence>
<evidence type="ECO:0008006" key="4">
    <source>
        <dbReference type="Google" id="ProtNLM"/>
    </source>
</evidence>
<feature type="transmembrane region" description="Helical" evidence="1">
    <location>
        <begin position="12"/>
        <end position="35"/>
    </location>
</feature>
<reference evidence="2" key="2">
    <citation type="journal article" date="2021" name="PeerJ">
        <title>Extensive microbial diversity within the chicken gut microbiome revealed by metagenomics and culture.</title>
        <authorList>
            <person name="Gilroy R."/>
            <person name="Ravi A."/>
            <person name="Getino M."/>
            <person name="Pursley I."/>
            <person name="Horton D.L."/>
            <person name="Alikhan N.F."/>
            <person name="Baker D."/>
            <person name="Gharbi K."/>
            <person name="Hall N."/>
            <person name="Watson M."/>
            <person name="Adriaenssens E.M."/>
            <person name="Foster-Nyarko E."/>
            <person name="Jarju S."/>
            <person name="Secka A."/>
            <person name="Antonio M."/>
            <person name="Oren A."/>
            <person name="Chaudhuri R.R."/>
            <person name="La Ragione R."/>
            <person name="Hildebrand F."/>
            <person name="Pallen M.J."/>
        </authorList>
    </citation>
    <scope>NUCLEOTIDE SEQUENCE</scope>
    <source>
        <strain evidence="2">ChiBcec2-4451</strain>
    </source>
</reference>
<accession>A0A9D1NVU9</accession>
<keyword evidence="1" id="KW-0812">Transmembrane</keyword>
<dbReference type="EMBL" id="DVON01000249">
    <property type="protein sequence ID" value="HIV13800.1"/>
    <property type="molecule type" value="Genomic_DNA"/>
</dbReference>
<dbReference type="Proteomes" id="UP000886723">
    <property type="component" value="Unassembled WGS sequence"/>
</dbReference>
<feature type="transmembrane region" description="Helical" evidence="1">
    <location>
        <begin position="90"/>
        <end position="111"/>
    </location>
</feature>
<organism evidence="2 3">
    <name type="scientific">Candidatus Pullilachnospira stercoravium</name>
    <dbReference type="NCBI Taxonomy" id="2840913"/>
    <lineage>
        <taxon>Bacteria</taxon>
        <taxon>Bacillati</taxon>
        <taxon>Bacillota</taxon>
        <taxon>Clostridia</taxon>
        <taxon>Lachnospirales</taxon>
        <taxon>Lachnospiraceae</taxon>
        <taxon>Lachnospiraceae incertae sedis</taxon>
        <taxon>Candidatus Pullilachnospira</taxon>
    </lineage>
</organism>
<reference evidence="2" key="1">
    <citation type="submission" date="2020-10" db="EMBL/GenBank/DDBJ databases">
        <authorList>
            <person name="Gilroy R."/>
        </authorList>
    </citation>
    <scope>NUCLEOTIDE SEQUENCE</scope>
    <source>
        <strain evidence="2">ChiBcec2-4451</strain>
    </source>
</reference>
<name>A0A9D1NVU9_9FIRM</name>